<organism evidence="1 2">
    <name type="scientific">Ancylobacter defluvii</name>
    <dbReference type="NCBI Taxonomy" id="1282440"/>
    <lineage>
        <taxon>Bacteria</taxon>
        <taxon>Pseudomonadati</taxon>
        <taxon>Pseudomonadota</taxon>
        <taxon>Alphaproteobacteria</taxon>
        <taxon>Hyphomicrobiales</taxon>
        <taxon>Xanthobacteraceae</taxon>
        <taxon>Ancylobacter</taxon>
    </lineage>
</organism>
<proteinExistence type="predicted"/>
<evidence type="ECO:0000313" key="1">
    <source>
        <dbReference type="EMBL" id="GLK85695.1"/>
    </source>
</evidence>
<dbReference type="Proteomes" id="UP001143330">
    <property type="component" value="Unassembled WGS sequence"/>
</dbReference>
<keyword evidence="2" id="KW-1185">Reference proteome</keyword>
<dbReference type="AlphaFoldDB" id="A0A9W6JXI2"/>
<protein>
    <submittedName>
        <fullName evidence="1">Phage morphogenesis protein</fullName>
    </submittedName>
</protein>
<dbReference type="NCBIfam" id="TIGR01635">
    <property type="entry name" value="tail_comp_S"/>
    <property type="match status" value="1"/>
</dbReference>
<reference evidence="1" key="2">
    <citation type="submission" date="2023-01" db="EMBL/GenBank/DDBJ databases">
        <authorList>
            <person name="Sun Q."/>
            <person name="Evtushenko L."/>
        </authorList>
    </citation>
    <scope>NUCLEOTIDE SEQUENCE</scope>
    <source>
        <strain evidence="1">VKM B-2789</strain>
    </source>
</reference>
<name>A0A9W6JXI2_9HYPH</name>
<accession>A0A9W6JXI2</accession>
<reference evidence="1" key="1">
    <citation type="journal article" date="2014" name="Int. J. Syst. Evol. Microbiol.">
        <title>Complete genome sequence of Corynebacterium casei LMG S-19264T (=DSM 44701T), isolated from a smear-ripened cheese.</title>
        <authorList>
            <consortium name="US DOE Joint Genome Institute (JGI-PGF)"/>
            <person name="Walter F."/>
            <person name="Albersmeier A."/>
            <person name="Kalinowski J."/>
            <person name="Ruckert C."/>
        </authorList>
    </citation>
    <scope>NUCLEOTIDE SEQUENCE</scope>
    <source>
        <strain evidence="1">VKM B-2789</strain>
    </source>
</reference>
<dbReference type="RefSeq" id="WP_213359396.1">
    <property type="nucleotide sequence ID" value="NZ_BSFM01000017.1"/>
</dbReference>
<dbReference type="EMBL" id="BSFM01000017">
    <property type="protein sequence ID" value="GLK85695.1"/>
    <property type="molecule type" value="Genomic_DNA"/>
</dbReference>
<sequence>MSGVTLQTQVVGDAAIRAFAQLRGVVSDTAPIMRAIGTALVESTHTRFEKAVDPEGNAWEPLNPLYESIKRGPGILRESGMRGGLMGSITRRATHDSVEIGTNKIYAAVHQFGAVIRPVRARKLRFWLSTGLVAAEEVTIPARPYLGISDEDELTIYETLVDALDRAIGLGR</sequence>
<dbReference type="InterPro" id="IPR006522">
    <property type="entry name" value="Phage_virion_morphogenesis"/>
</dbReference>
<dbReference type="Pfam" id="PF05069">
    <property type="entry name" value="Phage_tail_S"/>
    <property type="match status" value="1"/>
</dbReference>
<gene>
    <name evidence="1" type="primary">gpG</name>
    <name evidence="1" type="ORF">GCM10017653_37650</name>
</gene>
<evidence type="ECO:0000313" key="2">
    <source>
        <dbReference type="Proteomes" id="UP001143330"/>
    </source>
</evidence>
<comment type="caution">
    <text evidence="1">The sequence shown here is derived from an EMBL/GenBank/DDBJ whole genome shotgun (WGS) entry which is preliminary data.</text>
</comment>